<dbReference type="Ensembl" id="ENSCCET00000035985.1">
    <property type="protein sequence ID" value="ENSCCEP00000023897.1"/>
    <property type="gene ID" value="ENSCCEG00000021299.1"/>
</dbReference>
<organism evidence="1 2">
    <name type="scientific">Cyanistes caeruleus</name>
    <name type="common">Eurasian blue tit</name>
    <name type="synonym">Parus caeruleus</name>
    <dbReference type="NCBI Taxonomy" id="156563"/>
    <lineage>
        <taxon>Eukaryota</taxon>
        <taxon>Metazoa</taxon>
        <taxon>Chordata</taxon>
        <taxon>Craniata</taxon>
        <taxon>Vertebrata</taxon>
        <taxon>Euteleostomi</taxon>
        <taxon>Archelosauria</taxon>
        <taxon>Archosauria</taxon>
        <taxon>Dinosauria</taxon>
        <taxon>Saurischia</taxon>
        <taxon>Theropoda</taxon>
        <taxon>Coelurosauria</taxon>
        <taxon>Aves</taxon>
        <taxon>Neognathae</taxon>
        <taxon>Neoaves</taxon>
        <taxon>Telluraves</taxon>
        <taxon>Australaves</taxon>
        <taxon>Passeriformes</taxon>
        <taxon>Paridae</taxon>
        <taxon>Cyanistes</taxon>
    </lineage>
</organism>
<protein>
    <submittedName>
        <fullName evidence="1">Uncharacterized protein</fullName>
    </submittedName>
</protein>
<reference evidence="1" key="1">
    <citation type="submission" date="2025-08" db="UniProtKB">
        <authorList>
            <consortium name="Ensembl"/>
        </authorList>
    </citation>
    <scope>IDENTIFICATION</scope>
</reference>
<name>A0A8C0ZJ10_CYACU</name>
<evidence type="ECO:0000313" key="1">
    <source>
        <dbReference type="Ensembl" id="ENSCCEP00000023897.1"/>
    </source>
</evidence>
<keyword evidence="2" id="KW-1185">Reference proteome</keyword>
<accession>A0A8C0ZJ10</accession>
<evidence type="ECO:0000313" key="2">
    <source>
        <dbReference type="Proteomes" id="UP000694410"/>
    </source>
</evidence>
<dbReference type="Proteomes" id="UP000694410">
    <property type="component" value="Unplaced"/>
</dbReference>
<proteinExistence type="predicted"/>
<reference evidence="1" key="2">
    <citation type="submission" date="2025-09" db="UniProtKB">
        <authorList>
            <consortium name="Ensembl"/>
        </authorList>
    </citation>
    <scope>IDENTIFICATION</scope>
</reference>
<sequence length="117" mass="12330">LGGTRLLSAPASPNRLGSALFGRKSSQNGCPGPFPHKNKAETCGKGEGTAPGTAPGAELVRSWHPRRFICSHLHYCVGVLTHCARSSSLTSATSLAEFLSFCHFALISSAFGKKNEM</sequence>
<dbReference type="AlphaFoldDB" id="A0A8C0ZJ10"/>